<feature type="transmembrane region" description="Helical" evidence="1">
    <location>
        <begin position="132"/>
        <end position="151"/>
    </location>
</feature>
<dbReference type="RefSeq" id="WP_189098877.1">
    <property type="nucleotide sequence ID" value="NZ_BMND01000013.1"/>
</dbReference>
<comment type="caution">
    <text evidence="2">The sequence shown here is derived from an EMBL/GenBank/DDBJ whole genome shotgun (WGS) entry which is preliminary data.</text>
</comment>
<protein>
    <submittedName>
        <fullName evidence="2">Uncharacterized protein</fullName>
    </submittedName>
</protein>
<gene>
    <name evidence="2" type="ORF">GCM10012285_33630</name>
</gene>
<feature type="transmembrane region" description="Helical" evidence="1">
    <location>
        <begin position="177"/>
        <end position="200"/>
    </location>
</feature>
<sequence>MPQPHLPAAAKRFLGRCGTVLVLVACLALGVGFAWSGLPAAGFRGSHGSFAVEKCSVVFHRGSYSKGSSHSHSYSDHSCTGTFRAADGRGVDAEAEMTGLGSDHHAGEVLPAQRTTGHHAELLDPWRALQQFAGGFAFLLPAAFALFWLLTDFGRTSGSWRVLGETWRATRGTATRAAVVALVAVSAVGIVVVSPVLAFAHSG</sequence>
<dbReference type="GeneID" id="301549105"/>
<evidence type="ECO:0000313" key="3">
    <source>
        <dbReference type="Proteomes" id="UP000600080"/>
    </source>
</evidence>
<feature type="transmembrane region" description="Helical" evidence="1">
    <location>
        <begin position="20"/>
        <end position="38"/>
    </location>
</feature>
<evidence type="ECO:0000313" key="2">
    <source>
        <dbReference type="EMBL" id="GGN47655.1"/>
    </source>
</evidence>
<reference evidence="3" key="1">
    <citation type="journal article" date="2019" name="Int. J. Syst. Evol. Microbiol.">
        <title>The Global Catalogue of Microorganisms (GCM) 10K type strain sequencing project: providing services to taxonomists for standard genome sequencing and annotation.</title>
        <authorList>
            <consortium name="The Broad Institute Genomics Platform"/>
            <consortium name="The Broad Institute Genome Sequencing Center for Infectious Disease"/>
            <person name="Wu L."/>
            <person name="Ma J."/>
        </authorList>
    </citation>
    <scope>NUCLEOTIDE SEQUENCE [LARGE SCALE GENOMIC DNA]</scope>
    <source>
        <strain evidence="3">CGMCC 4.7323</strain>
    </source>
</reference>
<dbReference type="Proteomes" id="UP000600080">
    <property type="component" value="Unassembled WGS sequence"/>
</dbReference>
<evidence type="ECO:0000256" key="1">
    <source>
        <dbReference type="SAM" id="Phobius"/>
    </source>
</evidence>
<keyword evidence="1" id="KW-0812">Transmembrane</keyword>
<name>A0ABQ2JL19_9ACTN</name>
<proteinExistence type="predicted"/>
<keyword evidence="3" id="KW-1185">Reference proteome</keyword>
<dbReference type="EMBL" id="BMND01000013">
    <property type="protein sequence ID" value="GGN47655.1"/>
    <property type="molecule type" value="Genomic_DNA"/>
</dbReference>
<organism evidence="2 3">
    <name type="scientific">Streptomyces kronopolitis</name>
    <dbReference type="NCBI Taxonomy" id="1612435"/>
    <lineage>
        <taxon>Bacteria</taxon>
        <taxon>Bacillati</taxon>
        <taxon>Actinomycetota</taxon>
        <taxon>Actinomycetes</taxon>
        <taxon>Kitasatosporales</taxon>
        <taxon>Streptomycetaceae</taxon>
        <taxon>Streptomyces</taxon>
    </lineage>
</organism>
<keyword evidence="1" id="KW-1133">Transmembrane helix</keyword>
<keyword evidence="1" id="KW-0472">Membrane</keyword>
<accession>A0ABQ2JL19</accession>